<dbReference type="InterPro" id="IPR003593">
    <property type="entry name" value="AAA+_ATPase"/>
</dbReference>
<dbReference type="PANTHER" id="PTHR24221">
    <property type="entry name" value="ATP-BINDING CASSETTE SUB-FAMILY B"/>
    <property type="match status" value="1"/>
</dbReference>
<evidence type="ECO:0000256" key="1">
    <source>
        <dbReference type="ARBA" id="ARBA00004651"/>
    </source>
</evidence>
<keyword evidence="5 7" id="KW-1133">Transmembrane helix</keyword>
<feature type="transmembrane region" description="Helical" evidence="7">
    <location>
        <begin position="139"/>
        <end position="172"/>
    </location>
</feature>
<evidence type="ECO:0000313" key="11">
    <source>
        <dbReference type="Proteomes" id="UP000199103"/>
    </source>
</evidence>
<dbReference type="Gene3D" id="1.20.1560.10">
    <property type="entry name" value="ABC transporter type 1, transmembrane domain"/>
    <property type="match status" value="1"/>
</dbReference>
<feature type="transmembrane region" description="Helical" evidence="7">
    <location>
        <begin position="20"/>
        <end position="38"/>
    </location>
</feature>
<dbReference type="STRING" id="630515.SAMN04489812_1895"/>
<keyword evidence="2 7" id="KW-0812">Transmembrane</keyword>
<gene>
    <name evidence="10" type="ORF">SAMN04489812_1895</name>
</gene>
<dbReference type="CDD" id="cd03228">
    <property type="entry name" value="ABCC_MRP_Like"/>
    <property type="match status" value="1"/>
</dbReference>
<evidence type="ECO:0000259" key="8">
    <source>
        <dbReference type="PROSITE" id="PS50893"/>
    </source>
</evidence>
<evidence type="ECO:0000256" key="3">
    <source>
        <dbReference type="ARBA" id="ARBA00022741"/>
    </source>
</evidence>
<dbReference type="PROSITE" id="PS50893">
    <property type="entry name" value="ABC_TRANSPORTER_2"/>
    <property type="match status" value="1"/>
</dbReference>
<sequence length="604" mass="64260">MSGDRLSGIRLWLTTGFRAAPLLSAAGVGVGALAAIQAPAQAAAAKILVNGIIQHDRRAAVWAAAVSCCVLLVRFMTGLLAAAVQSTAADRVHDFVRADLMRITTRIPGIRHHEQPEVADRIALLQQGSRGLADAVTTLFAVVAALINAGAIVILLAGIHPLLMLLPVIGLVRVWTSYTDAKLRFGAFDRVIGYRRLADRLTRIARSPAHAVEVRVFGIQQLLLDRIGDNFARVADGRLAATRKGMYYELAARVVFGSAFLAAIAFVAVGVRGGALSAGDLALLVILGSRVDETAGGVAAALRRSGETVGLFNHYSWFRRQAEESTGAAVATSNPPARLRHGIELRHVTFGYPNSIGPALTDINLTIGAGASVALVGENGAGKSTLIKLLTKLYEPSQGKILLDGEELGAISPALWRLRTSAAFQDFARFEFTAATTVGLGDLPRIENTRTIRAALDAADAAAVVDALPAGMRTQLGTSFIDGTDLSGGQWQRLALARSFMRTVDNPTAEPLLLLLDEPTAALDPDAEHALYEHIAAAARAGRRTGTITVLVSHRLSMVRMADQIIVLHRGRIAETGTHPELIAANGRYAELFNLQARAYRQQP</sequence>
<accession>A0A1H1S5W1</accession>
<dbReference type="PROSITE" id="PS50929">
    <property type="entry name" value="ABC_TM1F"/>
    <property type="match status" value="1"/>
</dbReference>
<dbReference type="InterPro" id="IPR027417">
    <property type="entry name" value="P-loop_NTPase"/>
</dbReference>
<dbReference type="OrthoDB" id="3801191at2"/>
<dbReference type="InterPro" id="IPR011527">
    <property type="entry name" value="ABC1_TM_dom"/>
</dbReference>
<organism evidence="10 11">
    <name type="scientific">Microlunatus soli</name>
    <dbReference type="NCBI Taxonomy" id="630515"/>
    <lineage>
        <taxon>Bacteria</taxon>
        <taxon>Bacillati</taxon>
        <taxon>Actinomycetota</taxon>
        <taxon>Actinomycetes</taxon>
        <taxon>Propionibacteriales</taxon>
        <taxon>Propionibacteriaceae</taxon>
        <taxon>Microlunatus</taxon>
    </lineage>
</organism>
<dbReference type="PANTHER" id="PTHR24221:SF646">
    <property type="entry name" value="HAEMOLYSIN SECRETION ATP-BINDING PROTEIN"/>
    <property type="match status" value="1"/>
</dbReference>
<dbReference type="PROSITE" id="PS00211">
    <property type="entry name" value="ABC_TRANSPORTER_1"/>
    <property type="match status" value="1"/>
</dbReference>
<evidence type="ECO:0000259" key="9">
    <source>
        <dbReference type="PROSITE" id="PS50929"/>
    </source>
</evidence>
<evidence type="ECO:0000256" key="7">
    <source>
        <dbReference type="SAM" id="Phobius"/>
    </source>
</evidence>
<dbReference type="InterPro" id="IPR017871">
    <property type="entry name" value="ABC_transporter-like_CS"/>
</dbReference>
<dbReference type="Pfam" id="PF00005">
    <property type="entry name" value="ABC_tran"/>
    <property type="match status" value="1"/>
</dbReference>
<dbReference type="InterPro" id="IPR003439">
    <property type="entry name" value="ABC_transporter-like_ATP-bd"/>
</dbReference>
<dbReference type="GO" id="GO:0034040">
    <property type="term" value="F:ATPase-coupled lipid transmembrane transporter activity"/>
    <property type="evidence" value="ECO:0007669"/>
    <property type="project" value="TreeGrafter"/>
</dbReference>
<feature type="domain" description="ABC transporter" evidence="8">
    <location>
        <begin position="343"/>
        <end position="595"/>
    </location>
</feature>
<dbReference type="InterPro" id="IPR039421">
    <property type="entry name" value="Type_1_exporter"/>
</dbReference>
<evidence type="ECO:0000256" key="5">
    <source>
        <dbReference type="ARBA" id="ARBA00022989"/>
    </source>
</evidence>
<keyword evidence="4 10" id="KW-0067">ATP-binding</keyword>
<feature type="transmembrane region" description="Helical" evidence="7">
    <location>
        <begin position="59"/>
        <end position="84"/>
    </location>
</feature>
<name>A0A1H1S5W1_9ACTN</name>
<dbReference type="Gene3D" id="3.40.50.300">
    <property type="entry name" value="P-loop containing nucleotide triphosphate hydrolases"/>
    <property type="match status" value="1"/>
</dbReference>
<dbReference type="RefSeq" id="WP_091523469.1">
    <property type="nucleotide sequence ID" value="NZ_LT629772.1"/>
</dbReference>
<keyword evidence="3" id="KW-0547">Nucleotide-binding</keyword>
<reference evidence="10 11" key="1">
    <citation type="submission" date="2016-10" db="EMBL/GenBank/DDBJ databases">
        <authorList>
            <person name="de Groot N.N."/>
        </authorList>
    </citation>
    <scope>NUCLEOTIDE SEQUENCE [LARGE SCALE GENOMIC DNA]</scope>
    <source>
        <strain evidence="10 11">DSM 21800</strain>
    </source>
</reference>
<dbReference type="SUPFAM" id="SSF90123">
    <property type="entry name" value="ABC transporter transmembrane region"/>
    <property type="match status" value="1"/>
</dbReference>
<keyword evidence="11" id="KW-1185">Reference proteome</keyword>
<evidence type="ECO:0000313" key="10">
    <source>
        <dbReference type="EMBL" id="SDS43387.1"/>
    </source>
</evidence>
<evidence type="ECO:0000256" key="6">
    <source>
        <dbReference type="ARBA" id="ARBA00023136"/>
    </source>
</evidence>
<dbReference type="SUPFAM" id="SSF52540">
    <property type="entry name" value="P-loop containing nucleoside triphosphate hydrolases"/>
    <property type="match status" value="1"/>
</dbReference>
<dbReference type="Proteomes" id="UP000199103">
    <property type="component" value="Chromosome I"/>
</dbReference>
<keyword evidence="6 7" id="KW-0472">Membrane</keyword>
<dbReference type="InterPro" id="IPR036640">
    <property type="entry name" value="ABC1_TM_sf"/>
</dbReference>
<dbReference type="GO" id="GO:0016887">
    <property type="term" value="F:ATP hydrolysis activity"/>
    <property type="evidence" value="ECO:0007669"/>
    <property type="project" value="InterPro"/>
</dbReference>
<dbReference type="SMART" id="SM00382">
    <property type="entry name" value="AAA"/>
    <property type="match status" value="1"/>
</dbReference>
<dbReference type="GO" id="GO:0005886">
    <property type="term" value="C:plasma membrane"/>
    <property type="evidence" value="ECO:0007669"/>
    <property type="project" value="UniProtKB-SubCell"/>
</dbReference>
<feature type="domain" description="ABC transmembrane type-1" evidence="9">
    <location>
        <begin position="25"/>
        <end position="291"/>
    </location>
</feature>
<dbReference type="GO" id="GO:0005524">
    <property type="term" value="F:ATP binding"/>
    <property type="evidence" value="ECO:0007669"/>
    <property type="project" value="UniProtKB-KW"/>
</dbReference>
<protein>
    <submittedName>
        <fullName evidence="10">ATP-binding cassette, subfamily B</fullName>
    </submittedName>
</protein>
<feature type="transmembrane region" description="Helical" evidence="7">
    <location>
        <begin position="250"/>
        <end position="271"/>
    </location>
</feature>
<evidence type="ECO:0000256" key="4">
    <source>
        <dbReference type="ARBA" id="ARBA00022840"/>
    </source>
</evidence>
<dbReference type="GO" id="GO:0140359">
    <property type="term" value="F:ABC-type transporter activity"/>
    <property type="evidence" value="ECO:0007669"/>
    <property type="project" value="InterPro"/>
</dbReference>
<evidence type="ECO:0000256" key="2">
    <source>
        <dbReference type="ARBA" id="ARBA00022692"/>
    </source>
</evidence>
<comment type="subcellular location">
    <subcellularLocation>
        <location evidence="1">Cell membrane</location>
        <topology evidence="1">Multi-pass membrane protein</topology>
    </subcellularLocation>
</comment>
<dbReference type="EMBL" id="LT629772">
    <property type="protein sequence ID" value="SDS43387.1"/>
    <property type="molecule type" value="Genomic_DNA"/>
</dbReference>
<dbReference type="AlphaFoldDB" id="A0A1H1S5W1"/>
<proteinExistence type="predicted"/>